<accession>A0AAV4JGP1</accession>
<evidence type="ECO:0000259" key="7">
    <source>
        <dbReference type="Pfam" id="PF21365"/>
    </source>
</evidence>
<dbReference type="InterPro" id="IPR013780">
    <property type="entry name" value="Glyco_hydro_b"/>
</dbReference>
<evidence type="ECO:0000256" key="2">
    <source>
        <dbReference type="ARBA" id="ARBA00022729"/>
    </source>
</evidence>
<keyword evidence="3 5" id="KW-0378">Hydrolase</keyword>
<dbReference type="PROSITE" id="PS00707">
    <property type="entry name" value="GLYCOSYL_HYDROL_F31_2"/>
    <property type="match status" value="1"/>
</dbReference>
<name>A0AAV4JGP1_9GAST</name>
<dbReference type="Gene3D" id="3.20.20.80">
    <property type="entry name" value="Glycosidases"/>
    <property type="match status" value="1"/>
</dbReference>
<organism evidence="8 9">
    <name type="scientific">Elysia marginata</name>
    <dbReference type="NCBI Taxonomy" id="1093978"/>
    <lineage>
        <taxon>Eukaryota</taxon>
        <taxon>Metazoa</taxon>
        <taxon>Spiralia</taxon>
        <taxon>Lophotrochozoa</taxon>
        <taxon>Mollusca</taxon>
        <taxon>Gastropoda</taxon>
        <taxon>Heterobranchia</taxon>
        <taxon>Euthyneura</taxon>
        <taxon>Panpulmonata</taxon>
        <taxon>Sacoglossa</taxon>
        <taxon>Placobranchoidea</taxon>
        <taxon>Plakobranchidae</taxon>
        <taxon>Elysia</taxon>
    </lineage>
</organism>
<dbReference type="SUPFAM" id="SSF51011">
    <property type="entry name" value="Glycosyl hydrolase domain"/>
    <property type="match status" value="1"/>
</dbReference>
<dbReference type="Pfam" id="PF21365">
    <property type="entry name" value="Glyco_hydro_31_3rd"/>
    <property type="match status" value="1"/>
</dbReference>
<evidence type="ECO:0000256" key="5">
    <source>
        <dbReference type="RuleBase" id="RU361185"/>
    </source>
</evidence>
<dbReference type="EMBL" id="BMAT01013853">
    <property type="protein sequence ID" value="GFS21445.1"/>
    <property type="molecule type" value="Genomic_DNA"/>
</dbReference>
<evidence type="ECO:0000259" key="6">
    <source>
        <dbReference type="Pfam" id="PF01055"/>
    </source>
</evidence>
<gene>
    <name evidence="8" type="ORF">ElyMa_006924900</name>
</gene>
<proteinExistence type="inferred from homology"/>
<evidence type="ECO:0000256" key="3">
    <source>
        <dbReference type="ARBA" id="ARBA00022801"/>
    </source>
</evidence>
<comment type="caution">
    <text evidence="8">The sequence shown here is derived from an EMBL/GenBank/DDBJ whole genome shotgun (WGS) entry which is preliminary data.</text>
</comment>
<evidence type="ECO:0000256" key="1">
    <source>
        <dbReference type="ARBA" id="ARBA00007806"/>
    </source>
</evidence>
<sequence>MFCILLPSVVSKSQVLPLSNPLPISILPCPVPGQYRVGADICGFFGETTPELCKRWMQLGAFYPYSRNHNTLGSKPQGPGQLGDDVGNASRDIMRVRYKLLPYLYFLFVKANRHGSTVVRPLHHEFPTDQTALSIDRQFLWGSCLLISPILEQGQAELAYYLPKGKWFNYFTHVLEDSANGAQKKVPVDAESMPLLHLRGGCVIVEQEYANNTHFSRQKPLTILAALDADKKANGGFFWDDGVSKGTMCNGDFYEAKIVLANNSLHLTVQHKPLSDDVPWTKVKFDKLVIMGVEGTVKSVRLRESPKDQGEDLSFTKSELVLQIELGGKGITQYDRFEVLWSY</sequence>
<feature type="domain" description="Glycoside hydrolase family 31 TIM barrel" evidence="6">
    <location>
        <begin position="33"/>
        <end position="105"/>
    </location>
</feature>
<dbReference type="Pfam" id="PF01055">
    <property type="entry name" value="Glyco_hydro_31_2nd"/>
    <property type="match status" value="1"/>
</dbReference>
<dbReference type="Proteomes" id="UP000762676">
    <property type="component" value="Unassembled WGS sequence"/>
</dbReference>
<protein>
    <submittedName>
        <fullName evidence="8">Lysosomal alpha-glucosidase protein</fullName>
    </submittedName>
</protein>
<dbReference type="InterPro" id="IPR030459">
    <property type="entry name" value="Glyco_hydro_31_CS"/>
</dbReference>
<evidence type="ECO:0000313" key="8">
    <source>
        <dbReference type="EMBL" id="GFS21445.1"/>
    </source>
</evidence>
<feature type="domain" description="Glycosyl hydrolase family 31 C-terminal" evidence="7">
    <location>
        <begin position="115"/>
        <end position="204"/>
    </location>
</feature>
<dbReference type="InterPro" id="IPR017853">
    <property type="entry name" value="GH"/>
</dbReference>
<reference evidence="8 9" key="1">
    <citation type="journal article" date="2021" name="Elife">
        <title>Chloroplast acquisition without the gene transfer in kleptoplastic sea slugs, Plakobranchus ocellatus.</title>
        <authorList>
            <person name="Maeda T."/>
            <person name="Takahashi S."/>
            <person name="Yoshida T."/>
            <person name="Shimamura S."/>
            <person name="Takaki Y."/>
            <person name="Nagai Y."/>
            <person name="Toyoda A."/>
            <person name="Suzuki Y."/>
            <person name="Arimoto A."/>
            <person name="Ishii H."/>
            <person name="Satoh N."/>
            <person name="Nishiyama T."/>
            <person name="Hasebe M."/>
            <person name="Maruyama T."/>
            <person name="Minagawa J."/>
            <person name="Obokata J."/>
            <person name="Shigenobu S."/>
        </authorList>
    </citation>
    <scope>NUCLEOTIDE SEQUENCE [LARGE SCALE GENOMIC DNA]</scope>
</reference>
<keyword evidence="9" id="KW-1185">Reference proteome</keyword>
<dbReference type="AlphaFoldDB" id="A0AAV4JGP1"/>
<evidence type="ECO:0000256" key="4">
    <source>
        <dbReference type="ARBA" id="ARBA00023295"/>
    </source>
</evidence>
<evidence type="ECO:0000313" key="9">
    <source>
        <dbReference type="Proteomes" id="UP000762676"/>
    </source>
</evidence>
<dbReference type="PANTHER" id="PTHR22762">
    <property type="entry name" value="ALPHA-GLUCOSIDASE"/>
    <property type="match status" value="1"/>
</dbReference>
<dbReference type="SUPFAM" id="SSF51445">
    <property type="entry name" value="(Trans)glycosidases"/>
    <property type="match status" value="1"/>
</dbReference>
<dbReference type="Gene3D" id="2.60.40.1180">
    <property type="entry name" value="Golgi alpha-mannosidase II"/>
    <property type="match status" value="2"/>
</dbReference>
<keyword evidence="4 5" id="KW-0326">Glycosidase</keyword>
<comment type="similarity">
    <text evidence="1 5">Belongs to the glycosyl hydrolase 31 family.</text>
</comment>
<dbReference type="InterPro" id="IPR048395">
    <property type="entry name" value="Glyco_hydro_31_C"/>
</dbReference>
<dbReference type="InterPro" id="IPR000322">
    <property type="entry name" value="Glyco_hydro_31_TIM"/>
</dbReference>
<dbReference type="GO" id="GO:0004558">
    <property type="term" value="F:alpha-1,4-glucosidase activity"/>
    <property type="evidence" value="ECO:0007669"/>
    <property type="project" value="TreeGrafter"/>
</dbReference>
<dbReference type="PANTHER" id="PTHR22762:SF133">
    <property type="entry name" value="P-TYPE DOMAIN-CONTAINING PROTEIN"/>
    <property type="match status" value="1"/>
</dbReference>
<dbReference type="GO" id="GO:0005975">
    <property type="term" value="P:carbohydrate metabolic process"/>
    <property type="evidence" value="ECO:0007669"/>
    <property type="project" value="InterPro"/>
</dbReference>
<keyword evidence="2" id="KW-0732">Signal</keyword>